<protein>
    <recommendedName>
        <fullName evidence="2">Thioesterase domain-containing protein</fullName>
    </recommendedName>
</protein>
<proteinExistence type="predicted"/>
<dbReference type="InterPro" id="IPR052061">
    <property type="entry name" value="PTE-AB_protein"/>
</dbReference>
<feature type="domain" description="Thioesterase" evidence="2">
    <location>
        <begin position="317"/>
        <end position="390"/>
    </location>
</feature>
<comment type="caution">
    <text evidence="3">The sequence shown here is derived from an EMBL/GenBank/DDBJ whole genome shotgun (WGS) entry which is preliminary data.</text>
</comment>
<dbReference type="OrthoDB" id="506431at2759"/>
<name>A0A2R6NK05_9APHY</name>
<sequence>MSTPQKGDLDLDAKQKLEFWRRDVLQRNNPSSMLPSSAILDDTTIHLIACTGRISSEKFSQFMKHQWIWWDIYGEELAAYRESLFQHMKPLPEKAQKTKKLQKPKVVSHSVDEGSSVGGAGPSTGLLHFESLKVREFRAESMTVNMFANTIRRQLTTNTRPRLQTSCCRAVSTSTPKASTSLRYLRQISLVTSIAFTAYTAGSLYPPTFATYVSPRIAPPPPDPNHPSAIAYTEALEESLQNLPYLKELRNSPDAYEWYETRPFIAVPKEQLANSLTAGALRGPGKLTLPPLVRARRDESEAVILIHVGTGLCGHEGIIHGGLLATLLDESLGRLSLLNLPDKIGVTANLSLNYRAPTRADQFIVIKTRLIEAKGRKVKVAGTIEDLEGNILVEAS</sequence>
<feature type="region of interest" description="Disordered" evidence="1">
    <location>
        <begin position="96"/>
        <end position="118"/>
    </location>
</feature>
<evidence type="ECO:0000313" key="3">
    <source>
        <dbReference type="EMBL" id="PSR72666.1"/>
    </source>
</evidence>
<dbReference type="EMBL" id="MLYV02001143">
    <property type="protein sequence ID" value="PSR72666.1"/>
    <property type="molecule type" value="Genomic_DNA"/>
</dbReference>
<dbReference type="STRING" id="98765.A0A2R6NK05"/>
<accession>A0A2R6NK05</accession>
<dbReference type="Pfam" id="PF03061">
    <property type="entry name" value="4HBT"/>
    <property type="match status" value="1"/>
</dbReference>
<dbReference type="Gene3D" id="3.10.129.10">
    <property type="entry name" value="Hotdog Thioesterase"/>
    <property type="match status" value="1"/>
</dbReference>
<dbReference type="Proteomes" id="UP000186601">
    <property type="component" value="Unassembled WGS sequence"/>
</dbReference>
<gene>
    <name evidence="3" type="ORF">PHLCEN_2v11474</name>
</gene>
<dbReference type="PANTHER" id="PTHR47260">
    <property type="entry name" value="UPF0644 PROTEIN PB2B4.06"/>
    <property type="match status" value="1"/>
</dbReference>
<dbReference type="AlphaFoldDB" id="A0A2R6NK05"/>
<keyword evidence="4" id="KW-1185">Reference proteome</keyword>
<dbReference type="InterPro" id="IPR029069">
    <property type="entry name" value="HotDog_dom_sf"/>
</dbReference>
<organism evidence="3 4">
    <name type="scientific">Hermanssonia centrifuga</name>
    <dbReference type="NCBI Taxonomy" id="98765"/>
    <lineage>
        <taxon>Eukaryota</taxon>
        <taxon>Fungi</taxon>
        <taxon>Dikarya</taxon>
        <taxon>Basidiomycota</taxon>
        <taxon>Agaricomycotina</taxon>
        <taxon>Agaricomycetes</taxon>
        <taxon>Polyporales</taxon>
        <taxon>Meruliaceae</taxon>
        <taxon>Hermanssonia</taxon>
    </lineage>
</organism>
<evidence type="ECO:0000256" key="1">
    <source>
        <dbReference type="SAM" id="MobiDB-lite"/>
    </source>
</evidence>
<dbReference type="PANTHER" id="PTHR47260:SF1">
    <property type="entry name" value="UPF0644 PROTEIN PB2B4.06"/>
    <property type="match status" value="1"/>
</dbReference>
<dbReference type="CDD" id="cd03443">
    <property type="entry name" value="PaaI_thioesterase"/>
    <property type="match status" value="1"/>
</dbReference>
<dbReference type="SUPFAM" id="SSF54637">
    <property type="entry name" value="Thioesterase/thiol ester dehydrase-isomerase"/>
    <property type="match status" value="1"/>
</dbReference>
<evidence type="ECO:0000259" key="2">
    <source>
        <dbReference type="Pfam" id="PF03061"/>
    </source>
</evidence>
<evidence type="ECO:0000313" key="4">
    <source>
        <dbReference type="Proteomes" id="UP000186601"/>
    </source>
</evidence>
<dbReference type="InterPro" id="IPR006683">
    <property type="entry name" value="Thioestr_dom"/>
</dbReference>
<reference evidence="3 4" key="1">
    <citation type="submission" date="2018-02" db="EMBL/GenBank/DDBJ databases">
        <title>Genome sequence of the basidiomycete white-rot fungus Phlebia centrifuga.</title>
        <authorList>
            <person name="Granchi Z."/>
            <person name="Peng M."/>
            <person name="de Vries R.P."/>
            <person name="Hilden K."/>
            <person name="Makela M.R."/>
            <person name="Grigoriev I."/>
            <person name="Riley R."/>
        </authorList>
    </citation>
    <scope>NUCLEOTIDE SEQUENCE [LARGE SCALE GENOMIC DNA]</scope>
    <source>
        <strain evidence="3 4">FBCC195</strain>
    </source>
</reference>